<feature type="domain" description="Protein kinase" evidence="1">
    <location>
        <begin position="1"/>
        <end position="236"/>
    </location>
</feature>
<dbReference type="InterPro" id="IPR011009">
    <property type="entry name" value="Kinase-like_dom_sf"/>
</dbReference>
<dbReference type="Pfam" id="PF00069">
    <property type="entry name" value="Pkinase"/>
    <property type="match status" value="1"/>
</dbReference>
<dbReference type="SUPFAM" id="SSF56112">
    <property type="entry name" value="Protein kinase-like (PK-like)"/>
    <property type="match status" value="1"/>
</dbReference>
<dbReference type="GO" id="GO:0005524">
    <property type="term" value="F:ATP binding"/>
    <property type="evidence" value="ECO:0007669"/>
    <property type="project" value="InterPro"/>
</dbReference>
<accession>A0A6C0B3S2</accession>
<dbReference type="GO" id="GO:0005737">
    <property type="term" value="C:cytoplasm"/>
    <property type="evidence" value="ECO:0007669"/>
    <property type="project" value="TreeGrafter"/>
</dbReference>
<proteinExistence type="predicted"/>
<reference evidence="2" key="1">
    <citation type="journal article" date="2020" name="Nature">
        <title>Giant virus diversity and host interactions through global metagenomics.</title>
        <authorList>
            <person name="Schulz F."/>
            <person name="Roux S."/>
            <person name="Paez-Espino D."/>
            <person name="Jungbluth S."/>
            <person name="Walsh D.A."/>
            <person name="Denef V.J."/>
            <person name="McMahon K.D."/>
            <person name="Konstantinidis K.T."/>
            <person name="Eloe-Fadrosh E.A."/>
            <person name="Kyrpides N.C."/>
            <person name="Woyke T."/>
        </authorList>
    </citation>
    <scope>NUCLEOTIDE SEQUENCE</scope>
    <source>
        <strain evidence="2">GVMAG-M-3300009422-16</strain>
    </source>
</reference>
<dbReference type="GO" id="GO:0044773">
    <property type="term" value="P:mitotic DNA damage checkpoint signaling"/>
    <property type="evidence" value="ECO:0007669"/>
    <property type="project" value="TreeGrafter"/>
</dbReference>
<dbReference type="PROSITE" id="PS00108">
    <property type="entry name" value="PROTEIN_KINASE_ST"/>
    <property type="match status" value="1"/>
</dbReference>
<dbReference type="Gene3D" id="1.10.510.10">
    <property type="entry name" value="Transferase(Phosphotransferase) domain 1"/>
    <property type="match status" value="1"/>
</dbReference>
<evidence type="ECO:0000259" key="1">
    <source>
        <dbReference type="PROSITE" id="PS50011"/>
    </source>
</evidence>
<name>A0A6C0B3S2_9ZZZZ</name>
<dbReference type="PANTHER" id="PTHR44167">
    <property type="entry name" value="OVARIAN-SPECIFIC SERINE/THREONINE-PROTEIN KINASE LOK-RELATED"/>
    <property type="match status" value="1"/>
</dbReference>
<dbReference type="GO" id="GO:0004674">
    <property type="term" value="F:protein serine/threonine kinase activity"/>
    <property type="evidence" value="ECO:0007669"/>
    <property type="project" value="TreeGrafter"/>
</dbReference>
<dbReference type="EMBL" id="MN739064">
    <property type="protein sequence ID" value="QHS86875.1"/>
    <property type="molecule type" value="Genomic_DNA"/>
</dbReference>
<dbReference type="SMART" id="SM00220">
    <property type="entry name" value="S_TKc"/>
    <property type="match status" value="1"/>
</dbReference>
<protein>
    <recommendedName>
        <fullName evidence="1">Protein kinase domain-containing protein</fullName>
    </recommendedName>
</protein>
<sequence>MKFNSSTGIVRLTTRGVKKQINCVKTFYNEYTVLQKLQDIPGVIKLLDANTNKGHLYLEYHERTLYNYIIDSNKLIRYTKSKKKYIQESLTIFNKILPILYECHNRNYIHGDIKPENILLNNRSEPILIDFGQANYFKDNNRRENTLGTLGYCPPELEQNIVGPFTDVYSLGITLYETLMCKNPHILADGSIDFNFEDGGNECISHQTANMICDMTEPYYENRPSMETLMNEYPSVFEIKPLDA</sequence>
<dbReference type="InterPro" id="IPR000719">
    <property type="entry name" value="Prot_kinase_dom"/>
</dbReference>
<dbReference type="PROSITE" id="PS50011">
    <property type="entry name" value="PROTEIN_KINASE_DOM"/>
    <property type="match status" value="1"/>
</dbReference>
<dbReference type="InterPro" id="IPR008271">
    <property type="entry name" value="Ser/Thr_kinase_AS"/>
</dbReference>
<dbReference type="AlphaFoldDB" id="A0A6C0B3S2"/>
<dbReference type="PANTHER" id="PTHR44167:SF24">
    <property type="entry name" value="SERINE_THREONINE-PROTEIN KINASE CHK2"/>
    <property type="match status" value="1"/>
</dbReference>
<evidence type="ECO:0000313" key="2">
    <source>
        <dbReference type="EMBL" id="QHS86875.1"/>
    </source>
</evidence>
<organism evidence="2">
    <name type="scientific">viral metagenome</name>
    <dbReference type="NCBI Taxonomy" id="1070528"/>
    <lineage>
        <taxon>unclassified sequences</taxon>
        <taxon>metagenomes</taxon>
        <taxon>organismal metagenomes</taxon>
    </lineage>
</organism>
<dbReference type="GO" id="GO:0005634">
    <property type="term" value="C:nucleus"/>
    <property type="evidence" value="ECO:0007669"/>
    <property type="project" value="TreeGrafter"/>
</dbReference>